<comment type="caution">
    <text evidence="4">The sequence shown here is derived from an EMBL/GenBank/DDBJ whole genome shotgun (WGS) entry which is preliminary data.</text>
</comment>
<dbReference type="SUPFAM" id="SSF54211">
    <property type="entry name" value="Ribosomal protein S5 domain 2-like"/>
    <property type="match status" value="1"/>
</dbReference>
<dbReference type="AlphaFoldDB" id="A0A370HRE3"/>
<dbReference type="EMBL" id="QQBB01000002">
    <property type="protein sequence ID" value="RDI61078.1"/>
    <property type="molecule type" value="Genomic_DNA"/>
</dbReference>
<dbReference type="InterPro" id="IPR020569">
    <property type="entry name" value="UPF0029_Impact_CS"/>
</dbReference>
<dbReference type="Gene3D" id="3.30.70.240">
    <property type="match status" value="1"/>
</dbReference>
<dbReference type="InterPro" id="IPR036956">
    <property type="entry name" value="Impact_N_sf"/>
</dbReference>
<evidence type="ECO:0000256" key="1">
    <source>
        <dbReference type="ARBA" id="ARBA00007665"/>
    </source>
</evidence>
<comment type="similarity">
    <text evidence="1">Belongs to the IMPACT family.</text>
</comment>
<dbReference type="GO" id="GO:0005737">
    <property type="term" value="C:cytoplasm"/>
    <property type="evidence" value="ECO:0007669"/>
    <property type="project" value="TreeGrafter"/>
</dbReference>
<dbReference type="InterPro" id="IPR020568">
    <property type="entry name" value="Ribosomal_Su5_D2-typ_SF"/>
</dbReference>
<proteinExistence type="inferred from homology"/>
<dbReference type="PANTHER" id="PTHR16301">
    <property type="entry name" value="IMPACT-RELATED"/>
    <property type="match status" value="1"/>
</dbReference>
<organism evidence="4 5">
    <name type="scientific">Microvirga subterranea</name>
    <dbReference type="NCBI Taxonomy" id="186651"/>
    <lineage>
        <taxon>Bacteria</taxon>
        <taxon>Pseudomonadati</taxon>
        <taxon>Pseudomonadota</taxon>
        <taxon>Alphaproteobacteria</taxon>
        <taxon>Hyphomicrobiales</taxon>
        <taxon>Methylobacteriaceae</taxon>
        <taxon>Microvirga</taxon>
    </lineage>
</organism>
<dbReference type="GO" id="GO:0032561">
    <property type="term" value="F:guanyl ribonucleotide binding"/>
    <property type="evidence" value="ECO:0007669"/>
    <property type="project" value="UniProtKB-ARBA"/>
</dbReference>
<evidence type="ECO:0000259" key="3">
    <source>
        <dbReference type="Pfam" id="PF09186"/>
    </source>
</evidence>
<dbReference type="InterPro" id="IPR035647">
    <property type="entry name" value="EFG_III/V"/>
</dbReference>
<evidence type="ECO:0000313" key="5">
    <source>
        <dbReference type="Proteomes" id="UP000254925"/>
    </source>
</evidence>
<evidence type="ECO:0000259" key="2">
    <source>
        <dbReference type="Pfam" id="PF01205"/>
    </source>
</evidence>
<dbReference type="OrthoDB" id="9813771at2"/>
<dbReference type="RefSeq" id="WP_114769468.1">
    <property type="nucleotide sequence ID" value="NZ_QQBB01000002.1"/>
</dbReference>
<dbReference type="GO" id="GO:0017111">
    <property type="term" value="F:ribonucleoside triphosphate phosphatase activity"/>
    <property type="evidence" value="ECO:0007669"/>
    <property type="project" value="UniProtKB-ARBA"/>
</dbReference>
<reference evidence="4 5" key="1">
    <citation type="submission" date="2018-07" db="EMBL/GenBank/DDBJ databases">
        <title>Genomic Encyclopedia of Type Strains, Phase IV (KMG-IV): sequencing the most valuable type-strain genomes for metagenomic binning, comparative biology and taxonomic classification.</title>
        <authorList>
            <person name="Goeker M."/>
        </authorList>
    </citation>
    <scope>NUCLEOTIDE SEQUENCE [LARGE SCALE GENOMIC DNA]</scope>
    <source>
        <strain evidence="4 5">DSM 14364</strain>
    </source>
</reference>
<protein>
    <submittedName>
        <fullName evidence="4">Putative YigZ family protein</fullName>
    </submittedName>
</protein>
<feature type="domain" description="Impact N-terminal" evidence="2">
    <location>
        <begin position="15"/>
        <end position="115"/>
    </location>
</feature>
<name>A0A370HRE3_9HYPH</name>
<dbReference type="Pfam" id="PF09186">
    <property type="entry name" value="DUF1949"/>
    <property type="match status" value="1"/>
</dbReference>
<keyword evidence="5" id="KW-1185">Reference proteome</keyword>
<dbReference type="InterPro" id="IPR001498">
    <property type="entry name" value="Impact_N"/>
</dbReference>
<dbReference type="InterPro" id="IPR015269">
    <property type="entry name" value="UPF0029_Impact_C"/>
</dbReference>
<feature type="domain" description="UPF0029" evidence="3">
    <location>
        <begin position="131"/>
        <end position="188"/>
    </location>
</feature>
<dbReference type="GO" id="GO:0006446">
    <property type="term" value="P:regulation of translational initiation"/>
    <property type="evidence" value="ECO:0007669"/>
    <property type="project" value="TreeGrafter"/>
</dbReference>
<dbReference type="Proteomes" id="UP000254925">
    <property type="component" value="Unassembled WGS sequence"/>
</dbReference>
<gene>
    <name evidence="4" type="ORF">DES45_102472</name>
</gene>
<dbReference type="Pfam" id="PF01205">
    <property type="entry name" value="Impact_N"/>
    <property type="match status" value="1"/>
</dbReference>
<sequence length="199" mass="21037">MLTLEHTTSFEQIIKKSRFVATAGPIGSEQAGKDFLAAYSDRGANHNCWAWRIGQNCRSSDDGEPSGTAGKPILQAIDRLALDHVAVVVTRWFGGVLLGSGGLVRAYGGTAAACLRAAQQVEVLPVQEAVIAVPFSDLALVKARLSGTPGVRIHQETFTGTGATLTAELPEAGARHIVRMITDLTSGRASVRMDPKITT</sequence>
<dbReference type="SUPFAM" id="SSF54980">
    <property type="entry name" value="EF-G C-terminal domain-like"/>
    <property type="match status" value="1"/>
</dbReference>
<accession>A0A370HRE3</accession>
<evidence type="ECO:0000313" key="4">
    <source>
        <dbReference type="EMBL" id="RDI61078.1"/>
    </source>
</evidence>
<dbReference type="Gene3D" id="3.30.230.30">
    <property type="entry name" value="Impact, N-terminal domain"/>
    <property type="match status" value="1"/>
</dbReference>
<dbReference type="InterPro" id="IPR023582">
    <property type="entry name" value="Impact"/>
</dbReference>
<dbReference type="PROSITE" id="PS00910">
    <property type="entry name" value="UPF0029"/>
    <property type="match status" value="1"/>
</dbReference>
<dbReference type="PANTHER" id="PTHR16301:SF20">
    <property type="entry name" value="IMPACT FAMILY MEMBER YIGZ"/>
    <property type="match status" value="1"/>
</dbReference>